<accession>A0A011V2G4</accession>
<dbReference type="PROSITE" id="PS51733">
    <property type="entry name" value="BPL_LPL_CATALYTIC"/>
    <property type="match status" value="1"/>
</dbReference>
<name>A0A011V2G4_9HYPH</name>
<dbReference type="Pfam" id="PF21948">
    <property type="entry name" value="LplA-B_cat"/>
    <property type="match status" value="1"/>
</dbReference>
<dbReference type="AlphaFoldDB" id="A0A011V2G4"/>
<dbReference type="SUPFAM" id="SSF55681">
    <property type="entry name" value="Class II aaRS and biotin synthetases"/>
    <property type="match status" value="1"/>
</dbReference>
<dbReference type="InterPro" id="IPR045864">
    <property type="entry name" value="aa-tRNA-synth_II/BPL/LPL"/>
</dbReference>
<sequence length="262" mass="28102">MAKDNLAQGGPDGQGVLLHLAYDEALARERAMLASADGSPGLTWKLWQTEPCIVVPRSHVNRSGFEPAAAASAARGWPVHTRDTGGGAVVQGSGVVNLSMVFSIGAALRDRIGTSYRILCEPVMTMLRHRGIHGAYRAIRGTMCDGIYNIVVGNRKLVGTAQRWRYLGRERPGEHAVLAHLVMFVDLDHVQAAEAINALYADMGIAAGIEAATHVNWVAIEASADFSDAGSTAEAIMRQLDDACRAVSLDDMMEPDIRAREA</sequence>
<reference evidence="2 3" key="1">
    <citation type="submission" date="2014-02" db="EMBL/GenBank/DDBJ databases">
        <title>Aquamicrobium defluvii Genome sequencing.</title>
        <authorList>
            <person name="Wang X."/>
        </authorList>
    </citation>
    <scope>NUCLEOTIDE SEQUENCE [LARGE SCALE GENOMIC DNA]</scope>
    <source>
        <strain evidence="2 3">W13Z1</strain>
    </source>
</reference>
<protein>
    <submittedName>
        <fullName evidence="2">Protein ligase</fullName>
    </submittedName>
</protein>
<organism evidence="2 3">
    <name type="scientific">Aquamicrobium defluvii</name>
    <dbReference type="NCBI Taxonomy" id="69279"/>
    <lineage>
        <taxon>Bacteria</taxon>
        <taxon>Pseudomonadati</taxon>
        <taxon>Pseudomonadota</taxon>
        <taxon>Alphaproteobacteria</taxon>
        <taxon>Hyphomicrobiales</taxon>
        <taxon>Phyllobacteriaceae</taxon>
        <taxon>Aquamicrobium</taxon>
    </lineage>
</organism>
<dbReference type="EMBL" id="JENY01000029">
    <property type="protein sequence ID" value="EXL02665.1"/>
    <property type="molecule type" value="Genomic_DNA"/>
</dbReference>
<proteinExistence type="predicted"/>
<dbReference type="InterPro" id="IPR050664">
    <property type="entry name" value="Octanoyltrans_LipM/LipL"/>
</dbReference>
<dbReference type="eggNOG" id="COG0095">
    <property type="taxonomic scope" value="Bacteria"/>
</dbReference>
<dbReference type="PANTHER" id="PTHR43679">
    <property type="entry name" value="OCTANOYLTRANSFERASE LIPM-RELATED"/>
    <property type="match status" value="1"/>
</dbReference>
<evidence type="ECO:0000259" key="1">
    <source>
        <dbReference type="PROSITE" id="PS51733"/>
    </source>
</evidence>
<dbReference type="PATRIC" id="fig|69279.3.peg.3870"/>
<dbReference type="STRING" id="69279.BG36_13880"/>
<dbReference type="PANTHER" id="PTHR43679:SF2">
    <property type="entry name" value="OCTANOYL-[GCVH]:PROTEIN N-OCTANOYLTRANSFERASE"/>
    <property type="match status" value="1"/>
</dbReference>
<evidence type="ECO:0000313" key="3">
    <source>
        <dbReference type="Proteomes" id="UP000019849"/>
    </source>
</evidence>
<dbReference type="HOGENOM" id="CLU_084176_0_0_5"/>
<comment type="caution">
    <text evidence="2">The sequence shown here is derived from an EMBL/GenBank/DDBJ whole genome shotgun (WGS) entry which is preliminary data.</text>
</comment>
<dbReference type="GO" id="GO:0016874">
    <property type="term" value="F:ligase activity"/>
    <property type="evidence" value="ECO:0007669"/>
    <property type="project" value="UniProtKB-KW"/>
</dbReference>
<dbReference type="InterPro" id="IPR004143">
    <property type="entry name" value="BPL_LPL_catalytic"/>
</dbReference>
<gene>
    <name evidence="2" type="ORF">BG36_13880</name>
</gene>
<evidence type="ECO:0000313" key="2">
    <source>
        <dbReference type="EMBL" id="EXL02665.1"/>
    </source>
</evidence>
<dbReference type="Proteomes" id="UP000019849">
    <property type="component" value="Unassembled WGS sequence"/>
</dbReference>
<dbReference type="Gene3D" id="3.30.930.10">
    <property type="entry name" value="Bira Bifunctional Protein, Domain 2"/>
    <property type="match status" value="1"/>
</dbReference>
<keyword evidence="2" id="KW-0436">Ligase</keyword>
<dbReference type="RefSeq" id="WP_051520721.1">
    <property type="nucleotide sequence ID" value="NZ_KK073901.1"/>
</dbReference>
<feature type="domain" description="BPL/LPL catalytic" evidence="1">
    <location>
        <begin position="38"/>
        <end position="230"/>
    </location>
</feature>